<comment type="caution">
    <text evidence="1">The sequence shown here is derived from an EMBL/GenBank/DDBJ whole genome shotgun (WGS) entry which is preliminary data.</text>
</comment>
<organism evidence="1">
    <name type="scientific">marine sediment metagenome</name>
    <dbReference type="NCBI Taxonomy" id="412755"/>
    <lineage>
        <taxon>unclassified sequences</taxon>
        <taxon>metagenomes</taxon>
        <taxon>ecological metagenomes</taxon>
    </lineage>
</organism>
<reference evidence="1" key="1">
    <citation type="journal article" date="2015" name="Nature">
        <title>Complex archaea that bridge the gap between prokaryotes and eukaryotes.</title>
        <authorList>
            <person name="Spang A."/>
            <person name="Saw J.H."/>
            <person name="Jorgensen S.L."/>
            <person name="Zaremba-Niedzwiedzka K."/>
            <person name="Martijn J."/>
            <person name="Lind A.E."/>
            <person name="van Eijk R."/>
            <person name="Schleper C."/>
            <person name="Guy L."/>
            <person name="Ettema T.J."/>
        </authorList>
    </citation>
    <scope>NUCLEOTIDE SEQUENCE</scope>
</reference>
<dbReference type="EMBL" id="LAZR01000368">
    <property type="protein sequence ID" value="KKN72155.1"/>
    <property type="molecule type" value="Genomic_DNA"/>
</dbReference>
<proteinExistence type="predicted"/>
<sequence>MRKLTTKYFPFSPGIPWQIKNGRYVRPEVSGSILRSVLKDKDIVVAAFGGLLESFFSLSILEAINYMMPGHNLFWCGRSEYHSLVEQNGLAKPFDMIDQSVLDRFPVPVFFDKENRAYFNCLNNYLSVNSYYLSPGYNDLRPAVKQIAEKSTTSWEVRFSPQLRHHESRQEPFPSRRRAPYVLVLPDRTGLSECEISCLNWDARKIRSFSTMLQPEFKLIVMTNNPGIYFNTNAEVIPFTLEDIVRLLPRAYAVLSKDVDILLLAIALSNTKILSNAVCAPMSLEKNAKFLLKNNDIYTSEGLSPETAWGHITKLGNI</sequence>
<accession>A0A0F9ST35</accession>
<gene>
    <name evidence="1" type="ORF">LCGC14_0413670</name>
</gene>
<protein>
    <submittedName>
        <fullName evidence="1">Uncharacterized protein</fullName>
    </submittedName>
</protein>
<name>A0A0F9ST35_9ZZZZ</name>
<dbReference type="AlphaFoldDB" id="A0A0F9ST35"/>
<evidence type="ECO:0000313" key="1">
    <source>
        <dbReference type="EMBL" id="KKN72155.1"/>
    </source>
</evidence>